<dbReference type="OrthoDB" id="222260at2"/>
<name>A0A2K8UHE4_9GAMM</name>
<organism evidence="1 2">
    <name type="scientific">Candidatus Thiodictyon syntrophicum</name>
    <dbReference type="NCBI Taxonomy" id="1166950"/>
    <lineage>
        <taxon>Bacteria</taxon>
        <taxon>Pseudomonadati</taxon>
        <taxon>Pseudomonadota</taxon>
        <taxon>Gammaproteobacteria</taxon>
        <taxon>Chromatiales</taxon>
        <taxon>Chromatiaceae</taxon>
        <taxon>Thiodictyon</taxon>
    </lineage>
</organism>
<proteinExistence type="predicted"/>
<dbReference type="Proteomes" id="UP000232638">
    <property type="component" value="Plasmid pTs417"/>
</dbReference>
<accession>A0A2K8UHE4</accession>
<keyword evidence="1" id="KW-0614">Plasmid</keyword>
<evidence type="ECO:0008006" key="3">
    <source>
        <dbReference type="Google" id="ProtNLM"/>
    </source>
</evidence>
<dbReference type="EMBL" id="CP020371">
    <property type="protein sequence ID" value="AUB85006.1"/>
    <property type="molecule type" value="Genomic_DNA"/>
</dbReference>
<dbReference type="InterPro" id="IPR022601">
    <property type="entry name" value="DUF3160"/>
</dbReference>
<geneLocation type="plasmid" evidence="2">
    <name>pts417</name>
</geneLocation>
<dbReference type="KEGG" id="tsy:THSYN_29115"/>
<dbReference type="Pfam" id="PF11369">
    <property type="entry name" value="DUF3160"/>
    <property type="match status" value="2"/>
</dbReference>
<evidence type="ECO:0000313" key="2">
    <source>
        <dbReference type="Proteomes" id="UP000232638"/>
    </source>
</evidence>
<keyword evidence="2" id="KW-1185">Reference proteome</keyword>
<gene>
    <name evidence="1" type="ORF">THSYN_29115</name>
</gene>
<sequence>MKPRHLIALIVLTLLGGPPAPGTDLFDPPQLAVSPSPAAETSLALDADETVIDTDVSPAGATVAALVRRAGGGQVLRFWTLDGTRPVADRPLPDGFTARALAWHPRGERLFLAGTQGGEQVIAQVAADPQSRRLETIYRSPQKIRRLMVGPRPFETGRDGAGNPVLAYRLFFGLKGADGRYAIRSITEDGRRGYQAIGPKGGFTRFADAAGPPSEIAADWALPLGFHPGGHLLLWEDQGHRFHVATYAGDHWAGTRDLLDNSLRGGSVTVTPNGLGLIQWQPGSTGVTVILDRGQRRSPQCAGHRFDGTPSSVPDGRGLVGVERTDSGLRLVYCPITVPLADVTNAWLFAQAPADRDLIERRGGLLRDLDLEQVYSLYESESYALDQEGGPTPARPYLVTTDIFWELLAAAYEGLFITTERHQSIPAFWDLVAAADRQFRTAAPASPWARVFATLAALRDPTSGAQDPEVALIQRAQGVAQSPALGIPLTYGELLPRGHYSADPEFQNYFKAFTYLTKLAPKGAPVAALQDLPSALRAAAARWVSPYRAFIAPSRAPLVWGDRGTLPAYARHPADQAALFPLSWGFDNEVLLATVFHPDWPEAEQITGPAGPRILPSALDLAAALGSPLASSLLRNELDRYPRLRPVLAELGQRHAAGTGGDLYNRWIDALAMQWAGDLKAPDQGDGALWQAKRLQTGLASWATLRHATVLVNERVAAEGGESGFENIVFSPPRGAVEPDPRTFEAIATLFDLLQALVDDSAGLLRGEMATEDGSELEPLRQAVSGRLHDTADQARRFKAMAERQDRGEGLSGADYEAIYHVARVAEHHFLVFKSLANKELALSNPDPMPKIADVAGDGPYLMAAVGRPMEWDQVVPFYGRRQLVKGAVYSFYEFASPRLLDDAAWRQMLGTQAHPAWIAPFVSRLGLPDGDPF</sequence>
<dbReference type="AlphaFoldDB" id="A0A2K8UHE4"/>
<dbReference type="SMART" id="SM01325">
    <property type="entry name" value="DUF3160"/>
    <property type="match status" value="1"/>
</dbReference>
<protein>
    <recommendedName>
        <fullName evidence="3">DUF3160 domain-containing protein</fullName>
    </recommendedName>
</protein>
<reference evidence="1 2" key="1">
    <citation type="submission" date="2017-03" db="EMBL/GenBank/DDBJ databases">
        <title>Complete genome sequence of Candidatus 'Thiodictyon syntrophicum' sp. nov. strain Cad16T, a photolithoautotroph purple sulfur bacterium isolated from an alpine meromictic lake.</title>
        <authorList>
            <person name="Luedin S.M."/>
            <person name="Pothier J.F."/>
            <person name="Danza F."/>
            <person name="Storelli N."/>
            <person name="Wittwer M."/>
            <person name="Tonolla M."/>
        </authorList>
    </citation>
    <scope>NUCLEOTIDE SEQUENCE [LARGE SCALE GENOMIC DNA]</scope>
    <source>
        <strain evidence="1 2">Cad16T</strain>
        <plasmid evidence="2">Plasmid pts417</plasmid>
    </source>
</reference>
<dbReference type="SUPFAM" id="SSF82171">
    <property type="entry name" value="DPP6 N-terminal domain-like"/>
    <property type="match status" value="1"/>
</dbReference>
<dbReference type="RefSeq" id="WP_100922662.1">
    <property type="nucleotide sequence ID" value="NZ_CP020371.1"/>
</dbReference>
<evidence type="ECO:0000313" key="1">
    <source>
        <dbReference type="EMBL" id="AUB85006.1"/>
    </source>
</evidence>